<organism evidence="2 3">
    <name type="scientific">Pseudomonas fragi</name>
    <dbReference type="NCBI Taxonomy" id="296"/>
    <lineage>
        <taxon>Bacteria</taxon>
        <taxon>Pseudomonadati</taxon>
        <taxon>Pseudomonadota</taxon>
        <taxon>Gammaproteobacteria</taxon>
        <taxon>Pseudomonadales</taxon>
        <taxon>Pseudomonadaceae</taxon>
        <taxon>Pseudomonas</taxon>
    </lineage>
</organism>
<dbReference type="EMBL" id="JAQJVI010000022">
    <property type="protein sequence ID" value="MDA7023368.1"/>
    <property type="molecule type" value="Genomic_DNA"/>
</dbReference>
<dbReference type="Proteomes" id="UP001212337">
    <property type="component" value="Unassembled WGS sequence"/>
</dbReference>
<feature type="compositionally biased region" description="Polar residues" evidence="1">
    <location>
        <begin position="1"/>
        <end position="15"/>
    </location>
</feature>
<evidence type="ECO:0000313" key="3">
    <source>
        <dbReference type="Proteomes" id="UP001212337"/>
    </source>
</evidence>
<evidence type="ECO:0000313" key="2">
    <source>
        <dbReference type="EMBL" id="MDA7023368.1"/>
    </source>
</evidence>
<name>A0ABT4WTK9_PSEFR</name>
<gene>
    <name evidence="2" type="ORF">PI499_16015</name>
</gene>
<evidence type="ECO:0008006" key="4">
    <source>
        <dbReference type="Google" id="ProtNLM"/>
    </source>
</evidence>
<evidence type="ECO:0000256" key="1">
    <source>
        <dbReference type="SAM" id="MobiDB-lite"/>
    </source>
</evidence>
<reference evidence="2 3" key="1">
    <citation type="submission" date="2023-01" db="EMBL/GenBank/DDBJ databases">
        <title>Effects of deletion of Siderophore biosynthase gene in Pseudomonas fragi on quorum sensing and spoliage ability.</title>
        <authorList>
            <person name="Cui F."/>
            <person name="Wang D."/>
            <person name="Liu J."/>
            <person name="Wang Q."/>
            <person name="Li T."/>
            <person name="Li J."/>
        </authorList>
    </citation>
    <scope>NUCLEOTIDE SEQUENCE [LARGE SCALE GENOMIC DNA]</scope>
    <source>
        <strain evidence="2 3">MS-10</strain>
    </source>
</reference>
<feature type="region of interest" description="Disordered" evidence="1">
    <location>
        <begin position="1"/>
        <end position="64"/>
    </location>
</feature>
<proteinExistence type="predicted"/>
<dbReference type="InterPro" id="IPR011050">
    <property type="entry name" value="Pectin_lyase_fold/virulence"/>
</dbReference>
<keyword evidence="3" id="KW-1185">Reference proteome</keyword>
<feature type="compositionally biased region" description="Basic and acidic residues" evidence="1">
    <location>
        <begin position="47"/>
        <end position="63"/>
    </location>
</feature>
<sequence>MAHNTGNPIGSTSPKDLSDNARNLDLMLLGDEPSYPDRKGVPRKSWKGMEGEHNADQARRESEFGVAQDNRVASFNNFMEASGYEPPIAYAPGIVLDRTTKTISYLGNEYRSKGEFIPFTTSTWAADEQKLKLIGDDSLRQQLASPQGAGMSGWVRDLPGSQSGDMGKALNVLPVSVLEFSHLVVVRPNPADAETWDWAPAFRAAVLAAVAFGINKVTAPKATYNCSPVYFTGSPIKDVEIDLHGSTVKCIGARTMGTRYDWEYGVFTFHGADSGVSQTVTLPATLPEYTSDWTVNNSAEFTTGDYWIVEIDPDNNPDAGGNFSTKKVWRLLQCTSINSGTSVSFDYARVFQIDSGTKVKYIKVDPVKNVTIKNVELIYDRAYVAGDATAQLEASSGVAFYKAVNCSAEGVTYKRNPKQAVHFEFAHGCSAKRIEMFDPVEDVSGGYCVQFEKSIYFEVEQCRSSKERHLFDATASSNGRVIGCSGFNSANTTFTTHGSWEHDIDYVDNVGHFQLAGSGTDFGQTNLRIKVRNHVGTVLNAVTKVSDLTIENSRFTSVSNINVDGLRISNSEFLNDVRFSKVSSNSKRDSTAEDTYFKVGANFFSLPSVARMVMVRCTLLEMLNTALAGAGQLILVDCTCINTGTANVPLSIPLARLEVRGGIWHGLPIMLDDNVANQVVIFLGCEVDILNKPTTLSLVQTTKTGGSLALTYSPSKSTTAGRHITANNVGVSAPTKILLRDTELVGGTIQVQSPVIAGGWFMRDTVVYNGCVPALPALGPRIGVGNELTI</sequence>
<protein>
    <recommendedName>
        <fullName evidence="4">Tail spike TSP1/Gp66 N-terminal domain-containing protein</fullName>
    </recommendedName>
</protein>
<comment type="caution">
    <text evidence="2">The sequence shown here is derived from an EMBL/GenBank/DDBJ whole genome shotgun (WGS) entry which is preliminary data.</text>
</comment>
<dbReference type="SUPFAM" id="SSF51126">
    <property type="entry name" value="Pectin lyase-like"/>
    <property type="match status" value="1"/>
</dbReference>
<accession>A0ABT4WTK9</accession>
<dbReference type="RefSeq" id="WP_271350884.1">
    <property type="nucleotide sequence ID" value="NZ_JAQJVI010000022.1"/>
</dbReference>